<proteinExistence type="predicted"/>
<protein>
    <submittedName>
        <fullName evidence="1">Uncharacterized protein</fullName>
    </submittedName>
</protein>
<accession>A0AAU9K1W6</accession>
<dbReference type="EMBL" id="CAJZBQ010000043">
    <property type="protein sequence ID" value="CAG9327181.1"/>
    <property type="molecule type" value="Genomic_DNA"/>
</dbReference>
<gene>
    <name evidence="1" type="ORF">BSTOLATCC_MIC43542</name>
</gene>
<evidence type="ECO:0000313" key="2">
    <source>
        <dbReference type="Proteomes" id="UP001162131"/>
    </source>
</evidence>
<comment type="caution">
    <text evidence="1">The sequence shown here is derived from an EMBL/GenBank/DDBJ whole genome shotgun (WGS) entry which is preliminary data.</text>
</comment>
<evidence type="ECO:0000313" key="1">
    <source>
        <dbReference type="EMBL" id="CAG9327181.1"/>
    </source>
</evidence>
<sequence length="89" mass="10878">MIFFLKELNAMFLNFNWFFIKNSYKKLIDLVWKKCLYRNLPKLILLNKIKAIYIKHISFSLKKFPLKIKIFIGLIYQKNENFTNIFVPI</sequence>
<keyword evidence="2" id="KW-1185">Reference proteome</keyword>
<dbReference type="AlphaFoldDB" id="A0AAU9K1W6"/>
<dbReference type="Proteomes" id="UP001162131">
    <property type="component" value="Unassembled WGS sequence"/>
</dbReference>
<reference evidence="1" key="1">
    <citation type="submission" date="2021-09" db="EMBL/GenBank/DDBJ databases">
        <authorList>
            <consortium name="AG Swart"/>
            <person name="Singh M."/>
            <person name="Singh A."/>
            <person name="Seah K."/>
            <person name="Emmerich C."/>
        </authorList>
    </citation>
    <scope>NUCLEOTIDE SEQUENCE</scope>
    <source>
        <strain evidence="1">ATCC30299</strain>
    </source>
</reference>
<organism evidence="1 2">
    <name type="scientific">Blepharisma stoltei</name>
    <dbReference type="NCBI Taxonomy" id="1481888"/>
    <lineage>
        <taxon>Eukaryota</taxon>
        <taxon>Sar</taxon>
        <taxon>Alveolata</taxon>
        <taxon>Ciliophora</taxon>
        <taxon>Postciliodesmatophora</taxon>
        <taxon>Heterotrichea</taxon>
        <taxon>Heterotrichida</taxon>
        <taxon>Blepharismidae</taxon>
        <taxon>Blepharisma</taxon>
    </lineage>
</organism>
<name>A0AAU9K1W6_9CILI</name>